<dbReference type="InterPro" id="IPR010982">
    <property type="entry name" value="Lambda_DNA-bd_dom_sf"/>
</dbReference>
<keyword evidence="3" id="KW-0804">Transcription</keyword>
<evidence type="ECO:0000313" key="5">
    <source>
        <dbReference type="EMBL" id="AOW10805.1"/>
    </source>
</evidence>
<evidence type="ECO:0000256" key="2">
    <source>
        <dbReference type="ARBA" id="ARBA00023125"/>
    </source>
</evidence>
<accession>A0AAC9I660</accession>
<evidence type="ECO:0000256" key="1">
    <source>
        <dbReference type="ARBA" id="ARBA00023015"/>
    </source>
</evidence>
<name>A0AAC9I660_9FLAO</name>
<dbReference type="Gene3D" id="3.40.50.2300">
    <property type="match status" value="2"/>
</dbReference>
<dbReference type="SMART" id="SM00354">
    <property type="entry name" value="HTH_LACI"/>
    <property type="match status" value="1"/>
</dbReference>
<keyword evidence="2" id="KW-0238">DNA-binding</keyword>
<dbReference type="Proteomes" id="UP000175968">
    <property type="component" value="Chromosome"/>
</dbReference>
<organism evidence="5 6">
    <name type="scientific">Flavobacterium gilvum</name>
    <dbReference type="NCBI Taxonomy" id="1492737"/>
    <lineage>
        <taxon>Bacteria</taxon>
        <taxon>Pseudomonadati</taxon>
        <taxon>Bacteroidota</taxon>
        <taxon>Flavobacteriia</taxon>
        <taxon>Flavobacteriales</taxon>
        <taxon>Flavobacteriaceae</taxon>
        <taxon>Flavobacterium</taxon>
    </lineage>
</organism>
<dbReference type="SUPFAM" id="SSF47413">
    <property type="entry name" value="lambda repressor-like DNA-binding domains"/>
    <property type="match status" value="1"/>
</dbReference>
<keyword evidence="6" id="KW-1185">Reference proteome</keyword>
<dbReference type="PANTHER" id="PTHR30146">
    <property type="entry name" value="LACI-RELATED TRANSCRIPTIONAL REPRESSOR"/>
    <property type="match status" value="1"/>
</dbReference>
<keyword evidence="1" id="KW-0805">Transcription regulation</keyword>
<dbReference type="Gene3D" id="1.10.260.40">
    <property type="entry name" value="lambda repressor-like DNA-binding domains"/>
    <property type="match status" value="1"/>
</dbReference>
<dbReference type="EMBL" id="CP017479">
    <property type="protein sequence ID" value="AOW10805.1"/>
    <property type="molecule type" value="Genomic_DNA"/>
</dbReference>
<dbReference type="KEGG" id="fgl:EM308_15640"/>
<evidence type="ECO:0000313" key="6">
    <source>
        <dbReference type="Proteomes" id="UP000175968"/>
    </source>
</evidence>
<dbReference type="Pfam" id="PF00532">
    <property type="entry name" value="Peripla_BP_1"/>
    <property type="match status" value="1"/>
</dbReference>
<protein>
    <submittedName>
        <fullName evidence="5">LacI family transcriptional regulator</fullName>
    </submittedName>
</protein>
<dbReference type="RefSeq" id="WP_035635753.1">
    <property type="nucleotide sequence ID" value="NZ_CP017479.1"/>
</dbReference>
<dbReference type="Pfam" id="PF00356">
    <property type="entry name" value="LacI"/>
    <property type="match status" value="1"/>
</dbReference>
<dbReference type="CDD" id="cd06267">
    <property type="entry name" value="PBP1_LacI_sugar_binding-like"/>
    <property type="match status" value="1"/>
</dbReference>
<dbReference type="AlphaFoldDB" id="A0AAC9I660"/>
<dbReference type="PANTHER" id="PTHR30146:SF109">
    <property type="entry name" value="HTH-TYPE TRANSCRIPTIONAL REGULATOR GALS"/>
    <property type="match status" value="1"/>
</dbReference>
<reference evidence="5 6" key="1">
    <citation type="submission" date="2016-10" db="EMBL/GenBank/DDBJ databases">
        <title>Flavobacterium gilvum sp. nov., isolated from stream water.</title>
        <authorList>
            <person name="Shin S.-K."/>
            <person name="Cho Y.-J."/>
            <person name="Yi H."/>
        </authorList>
    </citation>
    <scope>NUCLEOTIDE SEQUENCE [LARGE SCALE GENOMIC DNA]</scope>
    <source>
        <strain evidence="5 6">EM1308</strain>
    </source>
</reference>
<dbReference type="SUPFAM" id="SSF53822">
    <property type="entry name" value="Periplasmic binding protein-like I"/>
    <property type="match status" value="1"/>
</dbReference>
<gene>
    <name evidence="5" type="ORF">EM308_15640</name>
</gene>
<dbReference type="InterPro" id="IPR028082">
    <property type="entry name" value="Peripla_BP_I"/>
</dbReference>
<dbReference type="InterPro" id="IPR000843">
    <property type="entry name" value="HTH_LacI"/>
</dbReference>
<dbReference type="GO" id="GO:0003700">
    <property type="term" value="F:DNA-binding transcription factor activity"/>
    <property type="evidence" value="ECO:0007669"/>
    <property type="project" value="TreeGrafter"/>
</dbReference>
<dbReference type="PROSITE" id="PS50932">
    <property type="entry name" value="HTH_LACI_2"/>
    <property type="match status" value="1"/>
</dbReference>
<evidence type="ECO:0000259" key="4">
    <source>
        <dbReference type="PROSITE" id="PS50932"/>
    </source>
</evidence>
<dbReference type="CDD" id="cd01392">
    <property type="entry name" value="HTH_LacI"/>
    <property type="match status" value="1"/>
</dbReference>
<dbReference type="GO" id="GO:0000976">
    <property type="term" value="F:transcription cis-regulatory region binding"/>
    <property type="evidence" value="ECO:0007669"/>
    <property type="project" value="TreeGrafter"/>
</dbReference>
<evidence type="ECO:0000256" key="3">
    <source>
        <dbReference type="ARBA" id="ARBA00023163"/>
    </source>
</evidence>
<feature type="domain" description="HTH lacI-type" evidence="4">
    <location>
        <begin position="6"/>
        <end position="60"/>
    </location>
</feature>
<dbReference type="InterPro" id="IPR001761">
    <property type="entry name" value="Peripla_BP/Lac1_sug-bd_dom"/>
</dbReference>
<sequence length="337" mass="37819">MKSKPVTIKDLSKHLFLSISTVSRALADNKNIRQETRDKVLEAARVLGYKPNLTAVNLKSGRTFSVGVIVPEMITPFASQVLEGIQEVLYPKGYRVIVAQSDENPETEYKNIRLMEQFQVDGIIICLCDQTLNQELYLEIQDSGIPLVFYDRIPKAMDVSKVVVNDYTKSLFMVEHLIETGRKRIVHLKAPSSIYNSVERLKGYQKALEKHKIPYDPSLVINAGLTFEDGMRAAAHLLENKIDFDSIFAFTDTLAIGAMNYLREQNITVPEQVAIASFSGTKLSTLVYPQLTTVEQPLEQMGRSAAEIMLKKMADKSFPNETIVLDATIKIRASSVK</sequence>
<proteinExistence type="predicted"/>